<keyword evidence="4 6" id="KW-1133">Transmembrane helix</keyword>
<keyword evidence="3 6" id="KW-0812">Transmembrane</keyword>
<keyword evidence="2" id="KW-1003">Cell membrane</keyword>
<feature type="transmembrane region" description="Helical" evidence="6">
    <location>
        <begin position="107"/>
        <end position="128"/>
    </location>
</feature>
<evidence type="ECO:0000256" key="5">
    <source>
        <dbReference type="ARBA" id="ARBA00023136"/>
    </source>
</evidence>
<evidence type="ECO:0000259" key="7">
    <source>
        <dbReference type="Pfam" id="PF12698"/>
    </source>
</evidence>
<dbReference type="EMBL" id="LSZP01000044">
    <property type="protein sequence ID" value="KXU35255.1"/>
    <property type="molecule type" value="Genomic_DNA"/>
</dbReference>
<dbReference type="InterPro" id="IPR013525">
    <property type="entry name" value="ABC2_TM"/>
</dbReference>
<gene>
    <name evidence="8" type="ORF">AXK12_06025</name>
</gene>
<dbReference type="GO" id="GO:0140359">
    <property type="term" value="F:ABC-type transporter activity"/>
    <property type="evidence" value="ECO:0007669"/>
    <property type="project" value="InterPro"/>
</dbReference>
<evidence type="ECO:0000313" key="8">
    <source>
        <dbReference type="EMBL" id="KXU35255.1"/>
    </source>
</evidence>
<keyword evidence="9" id="KW-1185">Reference proteome</keyword>
<organism evidence="8 9">
    <name type="scientific">Cephaloticoccus capnophilus</name>
    <dbReference type="NCBI Taxonomy" id="1548208"/>
    <lineage>
        <taxon>Bacteria</taxon>
        <taxon>Pseudomonadati</taxon>
        <taxon>Verrucomicrobiota</taxon>
        <taxon>Opitutia</taxon>
        <taxon>Opitutales</taxon>
        <taxon>Opitutaceae</taxon>
        <taxon>Cephaloticoccus</taxon>
    </lineage>
</organism>
<evidence type="ECO:0000256" key="6">
    <source>
        <dbReference type="SAM" id="Phobius"/>
    </source>
</evidence>
<dbReference type="PANTHER" id="PTHR30294">
    <property type="entry name" value="MEMBRANE COMPONENT OF ABC TRANSPORTER YHHJ-RELATED"/>
    <property type="match status" value="1"/>
</dbReference>
<dbReference type="Pfam" id="PF12698">
    <property type="entry name" value="ABC2_membrane_3"/>
    <property type="match status" value="1"/>
</dbReference>
<dbReference type="OrthoDB" id="9794512at2"/>
<dbReference type="AlphaFoldDB" id="A0A139SL47"/>
<evidence type="ECO:0000256" key="4">
    <source>
        <dbReference type="ARBA" id="ARBA00022989"/>
    </source>
</evidence>
<dbReference type="GO" id="GO:0005886">
    <property type="term" value="C:plasma membrane"/>
    <property type="evidence" value="ECO:0007669"/>
    <property type="project" value="UniProtKB-SubCell"/>
</dbReference>
<reference evidence="8 9" key="1">
    <citation type="submission" date="2016-02" db="EMBL/GenBank/DDBJ databases">
        <authorList>
            <person name="Wen L."/>
            <person name="He K."/>
            <person name="Yang H."/>
        </authorList>
    </citation>
    <scope>NUCLEOTIDE SEQUENCE [LARGE SCALE GENOMIC DNA]</scope>
    <source>
        <strain evidence="8 9">CV41</strain>
    </source>
</reference>
<feature type="transmembrane region" description="Helical" evidence="6">
    <location>
        <begin position="55"/>
        <end position="73"/>
    </location>
</feature>
<feature type="transmembrane region" description="Helical" evidence="6">
    <location>
        <begin position="228"/>
        <end position="246"/>
    </location>
</feature>
<feature type="transmembrane region" description="Helical" evidence="6">
    <location>
        <begin position="168"/>
        <end position="188"/>
    </location>
</feature>
<sequence>MRHFLTILSHEVRMLLVAPSTYVAATLFLAVMGFFFTSILQDYSNAAQEVPPPQIFFQLFWFPVLFMVPLLTMKCLAEERRLGTLETLLTTPVTTTEVVLGKYAAAYLLYLALWASTGGFFYILHRFASDLRFIDPGALIGGYLFIAVSGLLFIAIGVFASSLSRNQAVAGILGFTLLFALIFGSGLLQNASWLDRELFNPAREALHYAQIIQHREDFARGIVDTRQLLFYLSGTTLALIFSILGVEAKLLHN</sequence>
<comment type="subcellular location">
    <subcellularLocation>
        <location evidence="1">Cell membrane</location>
        <topology evidence="1">Multi-pass membrane protein</topology>
    </subcellularLocation>
</comment>
<protein>
    <recommendedName>
        <fullName evidence="7">ABC-2 type transporter transmembrane domain-containing protein</fullName>
    </recommendedName>
</protein>
<feature type="transmembrane region" description="Helical" evidence="6">
    <location>
        <begin position="140"/>
        <end position="161"/>
    </location>
</feature>
<evidence type="ECO:0000256" key="3">
    <source>
        <dbReference type="ARBA" id="ARBA00022692"/>
    </source>
</evidence>
<accession>A0A139SL47</accession>
<dbReference type="STRING" id="1548208.AXK12_06025"/>
<comment type="caution">
    <text evidence="8">The sequence shown here is derived from an EMBL/GenBank/DDBJ whole genome shotgun (WGS) entry which is preliminary data.</text>
</comment>
<dbReference type="RefSeq" id="WP_068712275.1">
    <property type="nucleotide sequence ID" value="NZ_LSZP01000044.1"/>
</dbReference>
<feature type="transmembrane region" description="Helical" evidence="6">
    <location>
        <begin position="12"/>
        <end position="35"/>
    </location>
</feature>
<name>A0A139SL47_9BACT</name>
<feature type="domain" description="ABC-2 type transporter transmembrane" evidence="7">
    <location>
        <begin position="55"/>
        <end position="190"/>
    </location>
</feature>
<evidence type="ECO:0000313" key="9">
    <source>
        <dbReference type="Proteomes" id="UP000071392"/>
    </source>
</evidence>
<keyword evidence="5 6" id="KW-0472">Membrane</keyword>
<evidence type="ECO:0000256" key="1">
    <source>
        <dbReference type="ARBA" id="ARBA00004651"/>
    </source>
</evidence>
<dbReference type="Proteomes" id="UP000071392">
    <property type="component" value="Unassembled WGS sequence"/>
</dbReference>
<proteinExistence type="predicted"/>
<dbReference type="InterPro" id="IPR051449">
    <property type="entry name" value="ABC-2_transporter_component"/>
</dbReference>
<evidence type="ECO:0000256" key="2">
    <source>
        <dbReference type="ARBA" id="ARBA00022475"/>
    </source>
</evidence>
<dbReference type="PANTHER" id="PTHR30294:SF29">
    <property type="entry name" value="MULTIDRUG ABC TRANSPORTER PERMEASE YBHS-RELATED"/>
    <property type="match status" value="1"/>
</dbReference>